<reference evidence="4" key="1">
    <citation type="journal article" date="2023" name="Int. J. Mol. Sci.">
        <title>Metagenomics Revealed a New Genus 'Candidatus Thiocaldithrix dubininis' gen. nov., sp. nov. and a New Species 'Candidatus Thiothrix putei' sp. nov. in the Family Thiotrichaceae, Some Members of Which Have Traits of Both Na+- and H+-Motive Energetics.</title>
        <authorList>
            <person name="Ravin N.V."/>
            <person name="Muntyan M.S."/>
            <person name="Smolyakov D.D."/>
            <person name="Rudenko T.S."/>
            <person name="Beletsky A.V."/>
            <person name="Mardanov A.V."/>
            <person name="Grabovich M.Y."/>
        </authorList>
    </citation>
    <scope>NUCLEOTIDE SEQUENCE</scope>
    <source>
        <strain evidence="4">GKL-01</strain>
    </source>
</reference>
<feature type="chain" id="PRO_5041731030" evidence="2">
    <location>
        <begin position="27"/>
        <end position="201"/>
    </location>
</feature>
<dbReference type="Proteomes" id="UP001300672">
    <property type="component" value="Chromosome"/>
</dbReference>
<dbReference type="Gene3D" id="3.90.190.10">
    <property type="entry name" value="Protein tyrosine phosphatase superfamily"/>
    <property type="match status" value="1"/>
</dbReference>
<sequence length="201" mass="22375">MKPYQVYVWLGLCSLTFSVSPTLALAVDETLNRPSEWASPLQAEGVHNFYKVSEHLYRAAQPKETGYEALAQLGVGTVLNLRQYHLDHPPVEPEVQAMQFKHVSMNAGNFTEQQVLEALTVIAESPKPVLVHCLHGSDRTGTIVAMYRMVCQGWNKQQALDELMTGGYGYHRFFSNIPEFIENVDVPAIRAQINGVGCPAT</sequence>
<feature type="domain" description="Tyrosine specific protein phosphatases" evidence="3">
    <location>
        <begin position="113"/>
        <end position="163"/>
    </location>
</feature>
<evidence type="ECO:0000259" key="3">
    <source>
        <dbReference type="PROSITE" id="PS50056"/>
    </source>
</evidence>
<comment type="similarity">
    <text evidence="1">Belongs to the protein-tyrosine phosphatase family.</text>
</comment>
<dbReference type="PROSITE" id="PS50056">
    <property type="entry name" value="TYR_PHOSPHATASE_2"/>
    <property type="match status" value="1"/>
</dbReference>
<accession>A0AA95KIN7</accession>
<dbReference type="EMBL" id="CP124755">
    <property type="protein sequence ID" value="WGZ89462.1"/>
    <property type="molecule type" value="Genomic_DNA"/>
</dbReference>
<proteinExistence type="inferred from homology"/>
<dbReference type="GO" id="GO:0016791">
    <property type="term" value="F:phosphatase activity"/>
    <property type="evidence" value="ECO:0007669"/>
    <property type="project" value="TreeGrafter"/>
</dbReference>
<dbReference type="PANTHER" id="PTHR31126">
    <property type="entry name" value="TYROSINE-PROTEIN PHOSPHATASE"/>
    <property type="match status" value="1"/>
</dbReference>
<evidence type="ECO:0000256" key="1">
    <source>
        <dbReference type="ARBA" id="ARBA00009580"/>
    </source>
</evidence>
<protein>
    <submittedName>
        <fullName evidence="4">Tyrosine-protein phosphatase</fullName>
    </submittedName>
</protein>
<gene>
    <name evidence="4" type="ORF">QJT80_08040</name>
</gene>
<dbReference type="SUPFAM" id="SSF52799">
    <property type="entry name" value="(Phosphotyrosine protein) phosphatases II"/>
    <property type="match status" value="1"/>
</dbReference>
<dbReference type="InterPro" id="IPR000387">
    <property type="entry name" value="Tyr_Pase_dom"/>
</dbReference>
<reference evidence="4" key="2">
    <citation type="submission" date="2023-04" db="EMBL/GenBank/DDBJ databases">
        <authorList>
            <person name="Beletskiy A.V."/>
            <person name="Mardanov A.V."/>
            <person name="Ravin N.V."/>
        </authorList>
    </citation>
    <scope>NUCLEOTIDE SEQUENCE</scope>
    <source>
        <strain evidence="4">GKL-01</strain>
    </source>
</reference>
<dbReference type="Pfam" id="PF03162">
    <property type="entry name" value="Y_phosphatase2"/>
    <property type="match status" value="1"/>
</dbReference>
<evidence type="ECO:0000256" key="2">
    <source>
        <dbReference type="SAM" id="SignalP"/>
    </source>
</evidence>
<dbReference type="InterPro" id="IPR004861">
    <property type="entry name" value="Siw14-like"/>
</dbReference>
<dbReference type="PANTHER" id="PTHR31126:SF72">
    <property type="entry name" value="DUAL SPECIFICITY PROTEIN PHOSPHATASE TPBA"/>
    <property type="match status" value="1"/>
</dbReference>
<dbReference type="AlphaFoldDB" id="A0AA95KIN7"/>
<dbReference type="PROSITE" id="PS00383">
    <property type="entry name" value="TYR_PHOSPHATASE_1"/>
    <property type="match status" value="1"/>
</dbReference>
<evidence type="ECO:0000313" key="4">
    <source>
        <dbReference type="EMBL" id="WGZ89462.1"/>
    </source>
</evidence>
<keyword evidence="2" id="KW-0732">Signal</keyword>
<feature type="signal peptide" evidence="2">
    <location>
        <begin position="1"/>
        <end position="26"/>
    </location>
</feature>
<dbReference type="InterPro" id="IPR029021">
    <property type="entry name" value="Prot-tyrosine_phosphatase-like"/>
</dbReference>
<dbReference type="InterPro" id="IPR016130">
    <property type="entry name" value="Tyr_Pase_AS"/>
</dbReference>
<organism evidence="4">
    <name type="scientific">Candidatus Thiocaldithrix dubininis</name>
    <dbReference type="NCBI Taxonomy" id="3080823"/>
    <lineage>
        <taxon>Bacteria</taxon>
        <taxon>Pseudomonadati</taxon>
        <taxon>Pseudomonadota</taxon>
        <taxon>Gammaproteobacteria</taxon>
        <taxon>Thiotrichales</taxon>
        <taxon>Thiotrichaceae</taxon>
        <taxon>Candidatus Thiocaldithrix</taxon>
    </lineage>
</organism>
<dbReference type="KEGG" id="tdu:QJT80_08040"/>
<name>A0AA95KIN7_9GAMM</name>